<dbReference type="STRING" id="357804.Ping_1904"/>
<accession>A1SW14</accession>
<proteinExistence type="predicted"/>
<reference evidence="3 4" key="1">
    <citation type="submission" date="2007-01" db="EMBL/GenBank/DDBJ databases">
        <title>Complete sequence of Psychromonas ingrahamii 37.</title>
        <authorList>
            <consortium name="US DOE Joint Genome Institute"/>
            <person name="Copeland A."/>
            <person name="Lucas S."/>
            <person name="Lapidus A."/>
            <person name="Barry K."/>
            <person name="Detter J.C."/>
            <person name="Glavina del Rio T."/>
            <person name="Hammon N."/>
            <person name="Israni S."/>
            <person name="Dalin E."/>
            <person name="Tice H."/>
            <person name="Pitluck S."/>
            <person name="Thompson L.S."/>
            <person name="Brettin T."/>
            <person name="Bruce D."/>
            <person name="Han C."/>
            <person name="Tapia R."/>
            <person name="Schmutz J."/>
            <person name="Larimer F."/>
            <person name="Land M."/>
            <person name="Hauser L."/>
            <person name="Kyrpides N."/>
            <person name="Ivanova N."/>
            <person name="Staley J."/>
            <person name="Richardson P."/>
        </authorList>
    </citation>
    <scope>NUCLEOTIDE SEQUENCE [LARGE SCALE GENOMIC DNA]</scope>
    <source>
        <strain evidence="3 4">37</strain>
    </source>
</reference>
<dbReference type="KEGG" id="pin:Ping_1904"/>
<evidence type="ECO:0000313" key="4">
    <source>
        <dbReference type="Proteomes" id="UP000000639"/>
    </source>
</evidence>
<organism evidence="3 4">
    <name type="scientific">Psychromonas ingrahamii (strain DSM 17664 / CCUG 51855 / 37)</name>
    <dbReference type="NCBI Taxonomy" id="357804"/>
    <lineage>
        <taxon>Bacteria</taxon>
        <taxon>Pseudomonadati</taxon>
        <taxon>Pseudomonadota</taxon>
        <taxon>Gammaproteobacteria</taxon>
        <taxon>Alteromonadales</taxon>
        <taxon>Psychromonadaceae</taxon>
        <taxon>Psychromonas</taxon>
    </lineage>
</organism>
<keyword evidence="1" id="KW-1133">Transmembrane helix</keyword>
<name>A1SW14_PSYIN</name>
<dbReference type="Proteomes" id="UP000000639">
    <property type="component" value="Chromosome"/>
</dbReference>
<evidence type="ECO:0000259" key="2">
    <source>
        <dbReference type="Pfam" id="PF09851"/>
    </source>
</evidence>
<protein>
    <recommendedName>
        <fullName evidence="2">SHOCT domain-containing protein</fullName>
    </recommendedName>
</protein>
<keyword evidence="1" id="KW-0812">Transmembrane</keyword>
<feature type="transmembrane region" description="Helical" evidence="1">
    <location>
        <begin position="12"/>
        <end position="35"/>
    </location>
</feature>
<gene>
    <name evidence="3" type="ordered locus">Ping_1904</name>
</gene>
<dbReference type="EMBL" id="CP000510">
    <property type="protein sequence ID" value="ABM03679.1"/>
    <property type="molecule type" value="Genomic_DNA"/>
</dbReference>
<evidence type="ECO:0000256" key="1">
    <source>
        <dbReference type="SAM" id="Phobius"/>
    </source>
</evidence>
<dbReference type="Pfam" id="PF09851">
    <property type="entry name" value="SHOCT"/>
    <property type="match status" value="1"/>
</dbReference>
<sequence length="77" mass="8945">MMYGYQDMMGWGGGIGMIAFWILLIIVIFVLAKLYNTSQSSESMEKEESPIEIIKKRYASGKIDKEEFEQKKKDLEK</sequence>
<evidence type="ECO:0000313" key="3">
    <source>
        <dbReference type="EMBL" id="ABM03679.1"/>
    </source>
</evidence>
<dbReference type="eggNOG" id="COG3462">
    <property type="taxonomic scope" value="Bacteria"/>
</dbReference>
<keyword evidence="1" id="KW-0472">Membrane</keyword>
<dbReference type="RefSeq" id="WP_011770239.1">
    <property type="nucleotide sequence ID" value="NC_008709.1"/>
</dbReference>
<dbReference type="InterPro" id="IPR018649">
    <property type="entry name" value="SHOCT"/>
</dbReference>
<dbReference type="HOGENOM" id="CLU_159099_0_1_6"/>
<dbReference type="AlphaFoldDB" id="A1SW14"/>
<feature type="domain" description="SHOCT" evidence="2">
    <location>
        <begin position="50"/>
        <end position="75"/>
    </location>
</feature>
<keyword evidence="4" id="KW-1185">Reference proteome</keyword>